<dbReference type="AlphaFoldDB" id="A0A0E9WN65"/>
<protein>
    <submittedName>
        <fullName evidence="1">Uncharacterized protein</fullName>
    </submittedName>
</protein>
<accession>A0A0E9WN65</accession>
<reference evidence="1" key="1">
    <citation type="submission" date="2014-11" db="EMBL/GenBank/DDBJ databases">
        <authorList>
            <person name="Amaro Gonzalez C."/>
        </authorList>
    </citation>
    <scope>NUCLEOTIDE SEQUENCE</scope>
</reference>
<name>A0A0E9WN65_ANGAN</name>
<organism evidence="1">
    <name type="scientific">Anguilla anguilla</name>
    <name type="common">European freshwater eel</name>
    <name type="synonym">Muraena anguilla</name>
    <dbReference type="NCBI Taxonomy" id="7936"/>
    <lineage>
        <taxon>Eukaryota</taxon>
        <taxon>Metazoa</taxon>
        <taxon>Chordata</taxon>
        <taxon>Craniata</taxon>
        <taxon>Vertebrata</taxon>
        <taxon>Euteleostomi</taxon>
        <taxon>Actinopterygii</taxon>
        <taxon>Neopterygii</taxon>
        <taxon>Teleostei</taxon>
        <taxon>Anguilliformes</taxon>
        <taxon>Anguillidae</taxon>
        <taxon>Anguilla</taxon>
    </lineage>
</organism>
<dbReference type="EMBL" id="GBXM01016785">
    <property type="protein sequence ID" value="JAH91792.1"/>
    <property type="molecule type" value="Transcribed_RNA"/>
</dbReference>
<evidence type="ECO:0000313" key="1">
    <source>
        <dbReference type="EMBL" id="JAH91792.1"/>
    </source>
</evidence>
<reference evidence="1" key="2">
    <citation type="journal article" date="2015" name="Fish Shellfish Immunol.">
        <title>Early steps in the European eel (Anguilla anguilla)-Vibrio vulnificus interaction in the gills: Role of the RtxA13 toxin.</title>
        <authorList>
            <person name="Callol A."/>
            <person name="Pajuelo D."/>
            <person name="Ebbesson L."/>
            <person name="Teles M."/>
            <person name="MacKenzie S."/>
            <person name="Amaro C."/>
        </authorList>
    </citation>
    <scope>NUCLEOTIDE SEQUENCE</scope>
</reference>
<sequence>MECNIPQYPQSHELGRCGHSQCCYCCCACRSVCVIVSVCVCVCERERETEREICAGFNALFYDHVTGSYNPT</sequence>
<proteinExistence type="predicted"/>